<dbReference type="AlphaFoldDB" id="A0A5J9W4K9"/>
<dbReference type="Gramene" id="TVU43299">
    <property type="protein sequence ID" value="TVU43299"/>
    <property type="gene ID" value="EJB05_09755"/>
</dbReference>
<sequence length="74" mass="7905">MNPAASASQPPPSPSCLRCPGWRHVLSFSSYLSGAPGRSVQVVQMSMDGSFFTERYSGLLDCKRGNGPAKEEKG</sequence>
<evidence type="ECO:0000313" key="4">
    <source>
        <dbReference type="Proteomes" id="UP000324897"/>
    </source>
</evidence>
<dbReference type="EMBL" id="RWGY01000005">
    <property type="protein sequence ID" value="TVU43299.1"/>
    <property type="molecule type" value="Genomic_DNA"/>
</dbReference>
<dbReference type="Gramene" id="TVU30803">
    <property type="protein sequence ID" value="TVU30803"/>
    <property type="gene ID" value="EJB05_22446"/>
</dbReference>
<keyword evidence="4" id="KW-1185">Reference proteome</keyword>
<dbReference type="Gramene" id="TVU51304">
    <property type="protein sequence ID" value="TVU51304"/>
    <property type="gene ID" value="EJB05_02715"/>
</dbReference>
<accession>A0A5J9W4K9</accession>
<gene>
    <name evidence="3" type="ORF">EJB05_02715</name>
    <name evidence="2" type="ORF">EJB05_09755</name>
    <name evidence="1" type="ORF">EJB05_22446</name>
</gene>
<feature type="non-terminal residue" evidence="2">
    <location>
        <position position="1"/>
    </location>
</feature>
<comment type="caution">
    <text evidence="2">The sequence shown here is derived from an EMBL/GenBank/DDBJ whole genome shotgun (WGS) entry which is preliminary data.</text>
</comment>
<reference evidence="2 4" key="1">
    <citation type="journal article" date="2019" name="Sci. Rep.">
        <title>A high-quality genome of Eragrostis curvula grass provides insights into Poaceae evolution and supports new strategies to enhance forage quality.</title>
        <authorList>
            <person name="Carballo J."/>
            <person name="Santos B.A.C.M."/>
            <person name="Zappacosta D."/>
            <person name="Garbus I."/>
            <person name="Selva J.P."/>
            <person name="Gallo C.A."/>
            <person name="Diaz A."/>
            <person name="Albertini E."/>
            <person name="Caccamo M."/>
            <person name="Echenique V."/>
        </authorList>
    </citation>
    <scope>NUCLEOTIDE SEQUENCE [LARGE SCALE GENOMIC DNA]</scope>
    <source>
        <strain evidence="4">cv. Victoria</strain>
        <tissue evidence="2">Leaf</tissue>
    </source>
</reference>
<evidence type="ECO:0000313" key="3">
    <source>
        <dbReference type="EMBL" id="TVU51304.1"/>
    </source>
</evidence>
<organism evidence="2 4">
    <name type="scientific">Eragrostis curvula</name>
    <name type="common">weeping love grass</name>
    <dbReference type="NCBI Taxonomy" id="38414"/>
    <lineage>
        <taxon>Eukaryota</taxon>
        <taxon>Viridiplantae</taxon>
        <taxon>Streptophyta</taxon>
        <taxon>Embryophyta</taxon>
        <taxon>Tracheophyta</taxon>
        <taxon>Spermatophyta</taxon>
        <taxon>Magnoliopsida</taxon>
        <taxon>Liliopsida</taxon>
        <taxon>Poales</taxon>
        <taxon>Poaceae</taxon>
        <taxon>PACMAD clade</taxon>
        <taxon>Chloridoideae</taxon>
        <taxon>Eragrostideae</taxon>
        <taxon>Eragrostidinae</taxon>
        <taxon>Eragrostis</taxon>
    </lineage>
</organism>
<dbReference type="Proteomes" id="UP000324897">
    <property type="component" value="Chromosome 1"/>
</dbReference>
<dbReference type="EMBL" id="RWGY01000002">
    <property type="protein sequence ID" value="TVU51304.1"/>
    <property type="molecule type" value="Genomic_DNA"/>
</dbReference>
<evidence type="ECO:0000313" key="2">
    <source>
        <dbReference type="EMBL" id="TVU43299.1"/>
    </source>
</evidence>
<name>A0A5J9W4K9_9POAL</name>
<proteinExistence type="predicted"/>
<dbReference type="EMBL" id="RWGY01000011">
    <property type="protein sequence ID" value="TVU30803.1"/>
    <property type="molecule type" value="Genomic_DNA"/>
</dbReference>
<dbReference type="Proteomes" id="UP000324897">
    <property type="component" value="Chromosome 6"/>
</dbReference>
<protein>
    <submittedName>
        <fullName evidence="2">Uncharacterized protein</fullName>
    </submittedName>
</protein>
<evidence type="ECO:0000313" key="1">
    <source>
        <dbReference type="EMBL" id="TVU30803.1"/>
    </source>
</evidence>